<evidence type="ECO:0000256" key="7">
    <source>
        <dbReference type="ARBA" id="ARBA00022840"/>
    </source>
</evidence>
<evidence type="ECO:0000256" key="1">
    <source>
        <dbReference type="ARBA" id="ARBA00000085"/>
    </source>
</evidence>
<evidence type="ECO:0000256" key="4">
    <source>
        <dbReference type="ARBA" id="ARBA00022679"/>
    </source>
</evidence>
<feature type="region of interest" description="Disordered" evidence="9">
    <location>
        <begin position="260"/>
        <end position="334"/>
    </location>
</feature>
<gene>
    <name evidence="12" type="ORF">GCM10009613_57090</name>
</gene>
<evidence type="ECO:0000259" key="11">
    <source>
        <dbReference type="SMART" id="SM00387"/>
    </source>
</evidence>
<feature type="compositionally biased region" description="Gly residues" evidence="9">
    <location>
        <begin position="279"/>
        <end position="297"/>
    </location>
</feature>
<dbReference type="Gene3D" id="3.30.565.10">
    <property type="entry name" value="Histidine kinase-like ATPase, C-terminal domain"/>
    <property type="match status" value="1"/>
</dbReference>
<feature type="transmembrane region" description="Helical" evidence="10">
    <location>
        <begin position="475"/>
        <end position="495"/>
    </location>
</feature>
<keyword evidence="10" id="KW-0472">Membrane</keyword>
<accession>A0ABP4IZQ4</accession>
<evidence type="ECO:0000256" key="8">
    <source>
        <dbReference type="ARBA" id="ARBA00023012"/>
    </source>
</evidence>
<keyword evidence="7" id="KW-0067">ATP-binding</keyword>
<feature type="transmembrane region" description="Helical" evidence="10">
    <location>
        <begin position="77"/>
        <end position="109"/>
    </location>
</feature>
<keyword evidence="8" id="KW-0902">Two-component regulatory system</keyword>
<keyword evidence="13" id="KW-1185">Reference proteome</keyword>
<name>A0ABP4IZQ4_9PSEU</name>
<dbReference type="InterPro" id="IPR003594">
    <property type="entry name" value="HATPase_dom"/>
</dbReference>
<dbReference type="SMART" id="SM00387">
    <property type="entry name" value="HATPase_c"/>
    <property type="match status" value="1"/>
</dbReference>
<keyword evidence="10" id="KW-0812">Transmembrane</keyword>
<feature type="compositionally biased region" description="Gly residues" evidence="9">
    <location>
        <begin position="313"/>
        <end position="331"/>
    </location>
</feature>
<organism evidence="12 13">
    <name type="scientific">Pseudonocardia kongjuensis</name>
    <dbReference type="NCBI Taxonomy" id="102227"/>
    <lineage>
        <taxon>Bacteria</taxon>
        <taxon>Bacillati</taxon>
        <taxon>Actinomycetota</taxon>
        <taxon>Actinomycetes</taxon>
        <taxon>Pseudonocardiales</taxon>
        <taxon>Pseudonocardiaceae</taxon>
        <taxon>Pseudonocardia</taxon>
    </lineage>
</organism>
<dbReference type="SUPFAM" id="SSF55874">
    <property type="entry name" value="ATPase domain of HSP90 chaperone/DNA topoisomerase II/histidine kinase"/>
    <property type="match status" value="1"/>
</dbReference>
<dbReference type="InterPro" id="IPR050482">
    <property type="entry name" value="Sensor_HK_TwoCompSys"/>
</dbReference>
<dbReference type="InterPro" id="IPR011712">
    <property type="entry name" value="Sig_transdc_His_kin_sub3_dim/P"/>
</dbReference>
<sequence length="739" mass="74295">MTRASADPEPVPGTRAGDLALAALVLLLGAQELVSLFSGDPLVRGVLADPAVAVVVGSVLAAAQAATMLLRRQRPRGAYLLMAALMAAQLTLVGAFGVFGWGFLAFAVARSPGRAAGWLVLPLPVALAIPALVRSRGLPTSQEIGEQVGAVVGMGLNAAALVLIGAVTGRWTRAAARRAAEQRRETGRHRRAAALDAERARIAEEIGSGVLAGLHRLVDRAARFGDATPGRAGVTETELRELRGQARAVLAAMRRVLGVLRSPGEPGEPGEPGDPGDPGDPGGPGGSGGSGGSGGPAAGLPTSSAGAAPGGRSDPGGPGVLGGPGATGGLRGRVPPLPDRAGLLTLGAFLAVAALLATVPAGLTGDDQVDLFLGLLRLPLTDPAAALVVAVQFAAIAWWRTAPVPALLVSGAGSFAAGGLGGANLFAEMGWSLLVWGAATRAPVLRSGTATVVSSALVAIGGALFGTWERLGPGTATALSFLAVVPLWLAGVLVGRHRRATEQLRRERADAEDRDAVGRERLRMARELHDVVAHHVSAIAVQAGAARMAADPAVRAEALAHIAESGGRIAEVLPELAGSTPDPHGLVLDPDGVDRLLAPSREAGLPVRAEVTGSPAEPPGDAELFAQRIVTEALTNVLRHAGRSATTVRIGHGPAEVTVEVADGGPVPGHRPDDAGSGLGLVGMRERVALLGGELSAGPDGPGWTVRATLPRGRLVPGDETGGPVISSAAPTRADGAGP</sequence>
<feature type="transmembrane region" description="Helical" evidence="10">
    <location>
        <begin position="341"/>
        <end position="363"/>
    </location>
</feature>
<dbReference type="Proteomes" id="UP001501414">
    <property type="component" value="Unassembled WGS sequence"/>
</dbReference>
<dbReference type="InterPro" id="IPR036890">
    <property type="entry name" value="HATPase_C_sf"/>
</dbReference>
<dbReference type="PANTHER" id="PTHR24421">
    <property type="entry name" value="NITRATE/NITRITE SENSOR PROTEIN NARX-RELATED"/>
    <property type="match status" value="1"/>
</dbReference>
<feature type="transmembrane region" description="Helical" evidence="10">
    <location>
        <begin position="51"/>
        <end position="70"/>
    </location>
</feature>
<dbReference type="Pfam" id="PF07730">
    <property type="entry name" value="HisKA_3"/>
    <property type="match status" value="1"/>
</dbReference>
<evidence type="ECO:0000256" key="3">
    <source>
        <dbReference type="ARBA" id="ARBA00022553"/>
    </source>
</evidence>
<proteinExistence type="predicted"/>
<keyword evidence="3" id="KW-0597">Phosphoprotein</keyword>
<keyword evidence="5" id="KW-0547">Nucleotide-binding</keyword>
<feature type="domain" description="Histidine kinase/HSP90-like ATPase" evidence="11">
    <location>
        <begin position="621"/>
        <end position="714"/>
    </location>
</feature>
<evidence type="ECO:0000256" key="5">
    <source>
        <dbReference type="ARBA" id="ARBA00022741"/>
    </source>
</evidence>
<dbReference type="CDD" id="cd16917">
    <property type="entry name" value="HATPase_UhpB-NarQ-NarX-like"/>
    <property type="match status" value="1"/>
</dbReference>
<keyword evidence="10" id="KW-1133">Transmembrane helix</keyword>
<dbReference type="RefSeq" id="WP_344028318.1">
    <property type="nucleotide sequence ID" value="NZ_BAAAJK010000050.1"/>
</dbReference>
<evidence type="ECO:0000256" key="6">
    <source>
        <dbReference type="ARBA" id="ARBA00022777"/>
    </source>
</evidence>
<evidence type="ECO:0000256" key="2">
    <source>
        <dbReference type="ARBA" id="ARBA00012438"/>
    </source>
</evidence>
<dbReference type="Pfam" id="PF02518">
    <property type="entry name" value="HATPase_c"/>
    <property type="match status" value="1"/>
</dbReference>
<dbReference type="EMBL" id="BAAAJK010000050">
    <property type="protein sequence ID" value="GAA1400313.1"/>
    <property type="molecule type" value="Genomic_DNA"/>
</dbReference>
<dbReference type="Gene3D" id="1.20.5.1930">
    <property type="match status" value="1"/>
</dbReference>
<evidence type="ECO:0000313" key="13">
    <source>
        <dbReference type="Proteomes" id="UP001501414"/>
    </source>
</evidence>
<comment type="catalytic activity">
    <reaction evidence="1">
        <text>ATP + protein L-histidine = ADP + protein N-phospho-L-histidine.</text>
        <dbReference type="EC" id="2.7.13.3"/>
    </reaction>
</comment>
<evidence type="ECO:0000256" key="9">
    <source>
        <dbReference type="SAM" id="MobiDB-lite"/>
    </source>
</evidence>
<feature type="transmembrane region" description="Helical" evidence="10">
    <location>
        <begin position="115"/>
        <end position="133"/>
    </location>
</feature>
<reference evidence="13" key="1">
    <citation type="journal article" date="2019" name="Int. J. Syst. Evol. Microbiol.">
        <title>The Global Catalogue of Microorganisms (GCM) 10K type strain sequencing project: providing services to taxonomists for standard genome sequencing and annotation.</title>
        <authorList>
            <consortium name="The Broad Institute Genomics Platform"/>
            <consortium name="The Broad Institute Genome Sequencing Center for Infectious Disease"/>
            <person name="Wu L."/>
            <person name="Ma J."/>
        </authorList>
    </citation>
    <scope>NUCLEOTIDE SEQUENCE [LARGE SCALE GENOMIC DNA]</scope>
    <source>
        <strain evidence="13">JCM 11896</strain>
    </source>
</reference>
<feature type="transmembrane region" description="Helical" evidence="10">
    <location>
        <begin position="20"/>
        <end position="39"/>
    </location>
</feature>
<feature type="region of interest" description="Disordered" evidence="9">
    <location>
        <begin position="714"/>
        <end position="739"/>
    </location>
</feature>
<evidence type="ECO:0000256" key="10">
    <source>
        <dbReference type="SAM" id="Phobius"/>
    </source>
</evidence>
<dbReference type="PANTHER" id="PTHR24421:SF10">
    <property type="entry name" value="NITRATE_NITRITE SENSOR PROTEIN NARQ"/>
    <property type="match status" value="1"/>
</dbReference>
<feature type="transmembrane region" description="Helical" evidence="10">
    <location>
        <begin position="447"/>
        <end position="468"/>
    </location>
</feature>
<feature type="transmembrane region" description="Helical" evidence="10">
    <location>
        <begin position="406"/>
        <end position="427"/>
    </location>
</feature>
<feature type="compositionally biased region" description="Low complexity" evidence="9">
    <location>
        <begin position="298"/>
        <end position="312"/>
    </location>
</feature>
<keyword evidence="4" id="KW-0808">Transferase</keyword>
<keyword evidence="6" id="KW-0418">Kinase</keyword>
<evidence type="ECO:0000313" key="12">
    <source>
        <dbReference type="EMBL" id="GAA1400313.1"/>
    </source>
</evidence>
<dbReference type="EC" id="2.7.13.3" evidence="2"/>
<comment type="caution">
    <text evidence="12">The sequence shown here is derived from an EMBL/GenBank/DDBJ whole genome shotgun (WGS) entry which is preliminary data.</text>
</comment>
<protein>
    <recommendedName>
        <fullName evidence="2">histidine kinase</fullName>
        <ecNumber evidence="2">2.7.13.3</ecNumber>
    </recommendedName>
</protein>